<organism evidence="1 2">
    <name type="scientific">Paramormyrops kingsleyae</name>
    <dbReference type="NCBI Taxonomy" id="1676925"/>
    <lineage>
        <taxon>Eukaryota</taxon>
        <taxon>Metazoa</taxon>
        <taxon>Chordata</taxon>
        <taxon>Craniata</taxon>
        <taxon>Vertebrata</taxon>
        <taxon>Euteleostomi</taxon>
        <taxon>Actinopterygii</taxon>
        <taxon>Neopterygii</taxon>
        <taxon>Teleostei</taxon>
        <taxon>Osteoglossocephala</taxon>
        <taxon>Osteoglossomorpha</taxon>
        <taxon>Osteoglossiformes</taxon>
        <taxon>Mormyridae</taxon>
        <taxon>Paramormyrops</taxon>
    </lineage>
</organism>
<dbReference type="AlphaFoldDB" id="A0A3B3SD94"/>
<reference evidence="1" key="2">
    <citation type="submission" date="2025-09" db="UniProtKB">
        <authorList>
            <consortium name="Ensembl"/>
        </authorList>
    </citation>
    <scope>IDENTIFICATION</scope>
</reference>
<dbReference type="GO" id="GO:0003676">
    <property type="term" value="F:nucleic acid binding"/>
    <property type="evidence" value="ECO:0007669"/>
    <property type="project" value="InterPro"/>
</dbReference>
<proteinExistence type="predicted"/>
<dbReference type="Proteomes" id="UP000261540">
    <property type="component" value="Unplaced"/>
</dbReference>
<protein>
    <recommendedName>
        <fullName evidence="3">Tc1-like transposase DDE domain-containing protein</fullName>
    </recommendedName>
</protein>
<evidence type="ECO:0008006" key="3">
    <source>
        <dbReference type="Google" id="ProtNLM"/>
    </source>
</evidence>
<keyword evidence="2" id="KW-1185">Reference proteome</keyword>
<dbReference type="InterPro" id="IPR036397">
    <property type="entry name" value="RNaseH_sf"/>
</dbReference>
<dbReference type="GeneTree" id="ENSGT00940000177259"/>
<evidence type="ECO:0000313" key="2">
    <source>
        <dbReference type="Proteomes" id="UP000261540"/>
    </source>
</evidence>
<reference evidence="1" key="1">
    <citation type="submission" date="2025-08" db="UniProtKB">
        <authorList>
            <consortium name="Ensembl"/>
        </authorList>
    </citation>
    <scope>IDENTIFICATION</scope>
</reference>
<sequence length="77" mass="9148">MRLVFQQSNTCPHMAHVSLDYLRHVEVLTWSNRSPDLSPIEHVWDQLRHQIRPSANLQVLKGQLQHLWVNLSQERTQ</sequence>
<accession>A0A3B3SD94</accession>
<dbReference type="Ensembl" id="ENSPKIT00000009192.1">
    <property type="protein sequence ID" value="ENSPKIP00000028413.1"/>
    <property type="gene ID" value="ENSPKIG00000010075.1"/>
</dbReference>
<name>A0A3B3SD94_9TELE</name>
<evidence type="ECO:0000313" key="1">
    <source>
        <dbReference type="Ensembl" id="ENSPKIP00000028413.1"/>
    </source>
</evidence>
<dbReference type="Gene3D" id="3.30.420.10">
    <property type="entry name" value="Ribonuclease H-like superfamily/Ribonuclease H"/>
    <property type="match status" value="1"/>
</dbReference>